<evidence type="ECO:0000259" key="15">
    <source>
        <dbReference type="Pfam" id="PF03522"/>
    </source>
</evidence>
<feature type="compositionally biased region" description="Low complexity" evidence="12">
    <location>
        <begin position="39"/>
        <end position="53"/>
    </location>
</feature>
<feature type="compositionally biased region" description="Gly residues" evidence="12">
    <location>
        <begin position="1"/>
        <end position="11"/>
    </location>
</feature>
<evidence type="ECO:0000256" key="5">
    <source>
        <dbReference type="ARBA" id="ARBA00022692"/>
    </source>
</evidence>
<keyword evidence="5 13" id="KW-0812">Transmembrane</keyword>
<proteinExistence type="inferred from homology"/>
<dbReference type="Pfam" id="PF03522">
    <property type="entry name" value="SLC12"/>
    <property type="match status" value="2"/>
</dbReference>
<evidence type="ECO:0000256" key="8">
    <source>
        <dbReference type="ARBA" id="ARBA00022989"/>
    </source>
</evidence>
<evidence type="ECO:0000256" key="1">
    <source>
        <dbReference type="ARBA" id="ARBA00004141"/>
    </source>
</evidence>
<comment type="subcellular location">
    <subcellularLocation>
        <location evidence="1">Membrane</location>
        <topology evidence="1">Multi-pass membrane protein</topology>
    </subcellularLocation>
</comment>
<reference evidence="16" key="1">
    <citation type="journal article" date="2020" name="bioRxiv">
        <title>Hybrid origin of Populus tomentosa Carr. identified through genome sequencing and phylogenomic analysis.</title>
        <authorList>
            <person name="An X."/>
            <person name="Gao K."/>
            <person name="Chen Z."/>
            <person name="Li J."/>
            <person name="Yang X."/>
            <person name="Yang X."/>
            <person name="Zhou J."/>
            <person name="Guo T."/>
            <person name="Zhao T."/>
            <person name="Huang S."/>
            <person name="Miao D."/>
            <person name="Khan W.U."/>
            <person name="Rao P."/>
            <person name="Ye M."/>
            <person name="Lei B."/>
            <person name="Liao W."/>
            <person name="Wang J."/>
            <person name="Ji L."/>
            <person name="Li Y."/>
            <person name="Guo B."/>
            <person name="Mustafa N.S."/>
            <person name="Li S."/>
            <person name="Yun Q."/>
            <person name="Keller S.R."/>
            <person name="Mao J."/>
            <person name="Zhang R."/>
            <person name="Strauss S.H."/>
        </authorList>
    </citation>
    <scope>NUCLEOTIDE SEQUENCE</scope>
    <source>
        <strain evidence="16">GM15</strain>
        <tissue evidence="16">Leaf</tissue>
    </source>
</reference>
<evidence type="ECO:0000256" key="13">
    <source>
        <dbReference type="SAM" id="Phobius"/>
    </source>
</evidence>
<name>A0A8X8AIS5_POPTO</name>
<keyword evidence="8 13" id="KW-1133">Transmembrane helix</keyword>
<dbReference type="PANTHER" id="PTHR11827">
    <property type="entry name" value="SOLUTE CARRIER FAMILY 12, CATION COTRANSPORTERS"/>
    <property type="match status" value="1"/>
</dbReference>
<sequence length="1083" mass="119352">MDNGDIEGGGGLEDEFHTNQSGRKYRPVVAHDPAVLEMSSIPPGSSSSSNHQSSLKKIIPGGSTQAKTNTNTDGVNANSTNGSEREHKLELFGFDSLVNILGLKSMTGEQVAAPSSPRDGEDGSISFDRDRPRPNDLKLGTMMGVFIPCLQNILGIIYYIRFSWPMMSAHEHGADCKVQCTHVMDIHKLCVVFRLLKVFILWTWLWFVIKLEFDIEVKENKLAFRIVGMAGIGESLVLVAFCGLCTFLTGISLSAIATNGAMKAPRALDASVHLALLTTDAGQLWHHVLQRGGGPYYLIGRALGPEIGVSIGLCFFLGNAVAGALYVLGAVETFLKAVPAAGIFKGKDSEFSAETITKVNGTDILHPIQSPSSHDLQIYGIVVTIILCFIVFGGVKMINRVAPAFLIPVLFSLLCIFIGIFLTKKDYPADGVTGLSLDSFKENWSSDYQFTNNAGIPDPEGKVYWNFNALVGLFFPAVTGIMAGSNRSASLKDTQRSIPIGTLAATLTTTVLYLVSVLFFGALATRDKLLTDRLLTATIAWPFPAIIYIGIILSTLGAALQSLTGAPRLLAAIANDDILPILNYFKVADGHEPHIATLFTAFLCVGCVVIGNLDLVTPTVTMFLLLCYMGVNLSCFLLDLLDAPSWRPRWKFHHWSLSLLGALLCIVIMFLISWSFTVVSLALASLIYYYVSIKGKAGDWGDGFKSAYFQLALRSLRSLGANQVHPKNWYPIPLVFCRPWGKLPENVPCHPKLADFANCMKKKGRGMSIFVSILDGDYHEHAEDAKAACKQLSTYIDYKNCEGVAEIVVAPNMSEGFRGIVQTMGLGNLKPNIVVMRYPEIWRRENLKEIPATFVGIINDCVVANKAVVIVKGLDEWPNEYQMQYGTIDLYWIVRDGGLMLLLSQLLRTKKSFENCKIQVFCIAEEDSDAEELKADVKKFLYDLRMQAEVIVISMKSWDAQIEGGSQQDEWLESLTAAQQRIAGYLAEKKRSVQGDGDKLMADGKPVVVNEQQVEKFLYTTLKLNSTILRYSRMAAVVLVSLPPPPVNQPAYFYMEYMDLLVENVPRLLIVRGYRRDVVTLFT</sequence>
<keyword evidence="11" id="KW-0325">Glycoprotein</keyword>
<evidence type="ECO:0000256" key="6">
    <source>
        <dbReference type="ARBA" id="ARBA00022847"/>
    </source>
</evidence>
<dbReference type="GO" id="GO:0015379">
    <property type="term" value="F:potassium:chloride symporter activity"/>
    <property type="evidence" value="ECO:0007669"/>
    <property type="project" value="UniProtKB-ARBA"/>
</dbReference>
<dbReference type="Proteomes" id="UP000886885">
    <property type="component" value="Chromosome 1D"/>
</dbReference>
<feature type="transmembrane region" description="Helical" evidence="13">
    <location>
        <begin position="595"/>
        <end position="613"/>
    </location>
</feature>
<evidence type="ECO:0000313" key="16">
    <source>
        <dbReference type="EMBL" id="KAG6790198.1"/>
    </source>
</evidence>
<gene>
    <name evidence="16" type="ORF">POTOM_006346</name>
</gene>
<evidence type="ECO:0000256" key="4">
    <source>
        <dbReference type="ARBA" id="ARBA00022538"/>
    </source>
</evidence>
<dbReference type="GO" id="GO:0016020">
    <property type="term" value="C:membrane"/>
    <property type="evidence" value="ECO:0007669"/>
    <property type="project" value="UniProtKB-SubCell"/>
</dbReference>
<dbReference type="Pfam" id="PF00324">
    <property type="entry name" value="AA_permease"/>
    <property type="match status" value="1"/>
</dbReference>
<keyword evidence="3" id="KW-0813">Transport</keyword>
<evidence type="ECO:0000256" key="3">
    <source>
        <dbReference type="ARBA" id="ARBA00022448"/>
    </source>
</evidence>
<feature type="transmembrane region" description="Helical" evidence="13">
    <location>
        <begin position="229"/>
        <end position="256"/>
    </location>
</feature>
<keyword evidence="6" id="KW-0769">Symport</keyword>
<comment type="caution">
    <text evidence="16">The sequence shown here is derived from an EMBL/GenBank/DDBJ whole genome shotgun (WGS) entry which is preliminary data.</text>
</comment>
<dbReference type="InterPro" id="IPR018491">
    <property type="entry name" value="SLC12_C"/>
</dbReference>
<feature type="compositionally biased region" description="Polar residues" evidence="12">
    <location>
        <begin position="62"/>
        <end position="82"/>
    </location>
</feature>
<dbReference type="EMBL" id="JAAWWB010000002">
    <property type="protein sequence ID" value="KAG6790198.1"/>
    <property type="molecule type" value="Genomic_DNA"/>
</dbReference>
<keyword evidence="9" id="KW-0406">Ion transport</keyword>
<keyword evidence="10 13" id="KW-0472">Membrane</keyword>
<keyword evidence="17" id="KW-1185">Reference proteome</keyword>
<feature type="transmembrane region" description="Helical" evidence="13">
    <location>
        <begin position="307"/>
        <end position="328"/>
    </location>
</feature>
<feature type="transmembrane region" description="Helical" evidence="13">
    <location>
        <begin position="139"/>
        <end position="160"/>
    </location>
</feature>
<keyword evidence="7" id="KW-0630">Potassium</keyword>
<evidence type="ECO:0000256" key="9">
    <source>
        <dbReference type="ARBA" id="ARBA00023065"/>
    </source>
</evidence>
<dbReference type="InterPro" id="IPR004842">
    <property type="entry name" value="SLC12A_fam"/>
</dbReference>
<feature type="transmembrane region" description="Helical" evidence="13">
    <location>
        <begin position="402"/>
        <end position="422"/>
    </location>
</feature>
<comment type="similarity">
    <text evidence="2">Belongs to the SLC12A transporter family.</text>
</comment>
<feature type="transmembrane region" description="Helical" evidence="13">
    <location>
        <begin position="497"/>
        <end position="519"/>
    </location>
</feature>
<evidence type="ECO:0000256" key="2">
    <source>
        <dbReference type="ARBA" id="ARBA00010593"/>
    </source>
</evidence>
<feature type="transmembrane region" description="Helical" evidence="13">
    <location>
        <begin position="191"/>
        <end position="209"/>
    </location>
</feature>
<accession>A0A8X8AIS5</accession>
<feature type="transmembrane region" description="Helical" evidence="13">
    <location>
        <begin position="463"/>
        <end position="485"/>
    </location>
</feature>
<dbReference type="AlphaFoldDB" id="A0A8X8AIS5"/>
<evidence type="ECO:0000313" key="17">
    <source>
        <dbReference type="Proteomes" id="UP000886885"/>
    </source>
</evidence>
<evidence type="ECO:0000256" key="11">
    <source>
        <dbReference type="ARBA" id="ARBA00023180"/>
    </source>
</evidence>
<feature type="transmembrane region" description="Helical" evidence="13">
    <location>
        <begin position="376"/>
        <end position="395"/>
    </location>
</feature>
<dbReference type="FunFam" id="1.20.1740.10:FF:000021">
    <property type="entry name" value="Cation-chloride cotransporter 1"/>
    <property type="match status" value="1"/>
</dbReference>
<dbReference type="InterPro" id="IPR004841">
    <property type="entry name" value="AA-permease/SLC12A_dom"/>
</dbReference>
<evidence type="ECO:0000256" key="10">
    <source>
        <dbReference type="ARBA" id="ARBA00023136"/>
    </source>
</evidence>
<evidence type="ECO:0008006" key="18">
    <source>
        <dbReference type="Google" id="ProtNLM"/>
    </source>
</evidence>
<feature type="region of interest" description="Disordered" evidence="12">
    <location>
        <begin position="109"/>
        <end position="132"/>
    </location>
</feature>
<feature type="transmembrane region" description="Helical" evidence="13">
    <location>
        <begin position="539"/>
        <end position="560"/>
    </location>
</feature>
<evidence type="ECO:0000259" key="14">
    <source>
        <dbReference type="Pfam" id="PF00324"/>
    </source>
</evidence>
<feature type="transmembrane region" description="Helical" evidence="13">
    <location>
        <begin position="619"/>
        <end position="638"/>
    </location>
</feature>
<organism evidence="16 17">
    <name type="scientific">Populus tomentosa</name>
    <name type="common">Chinese white poplar</name>
    <dbReference type="NCBI Taxonomy" id="118781"/>
    <lineage>
        <taxon>Eukaryota</taxon>
        <taxon>Viridiplantae</taxon>
        <taxon>Streptophyta</taxon>
        <taxon>Embryophyta</taxon>
        <taxon>Tracheophyta</taxon>
        <taxon>Spermatophyta</taxon>
        <taxon>Magnoliopsida</taxon>
        <taxon>eudicotyledons</taxon>
        <taxon>Gunneridae</taxon>
        <taxon>Pentapetalae</taxon>
        <taxon>rosids</taxon>
        <taxon>fabids</taxon>
        <taxon>Malpighiales</taxon>
        <taxon>Salicaceae</taxon>
        <taxon>Saliceae</taxon>
        <taxon>Populus</taxon>
    </lineage>
</organism>
<feature type="domain" description="SLC12A transporter C-terminal" evidence="15">
    <location>
        <begin position="884"/>
        <end position="1082"/>
    </location>
</feature>
<feature type="domain" description="Amino acid permease/ SLC12A" evidence="14">
    <location>
        <begin position="276"/>
        <end position="709"/>
    </location>
</feature>
<evidence type="ECO:0000256" key="12">
    <source>
        <dbReference type="SAM" id="MobiDB-lite"/>
    </source>
</evidence>
<feature type="region of interest" description="Disordered" evidence="12">
    <location>
        <begin position="1"/>
        <end position="84"/>
    </location>
</feature>
<protein>
    <recommendedName>
        <fullName evidence="18">Cation-chloride cotransporter 1</fullName>
    </recommendedName>
</protein>
<feature type="domain" description="SLC12A transporter C-terminal" evidence="15">
    <location>
        <begin position="751"/>
        <end position="872"/>
    </location>
</feature>
<evidence type="ECO:0000256" key="7">
    <source>
        <dbReference type="ARBA" id="ARBA00022958"/>
    </source>
</evidence>
<dbReference type="OrthoDB" id="2020542at2759"/>
<keyword evidence="4" id="KW-0633">Potassium transport</keyword>
<dbReference type="PANTHER" id="PTHR11827:SF100">
    <property type="entry name" value="CATION-CHLORIDE COTRANSPORTER 1"/>
    <property type="match status" value="1"/>
</dbReference>
<feature type="transmembrane region" description="Helical" evidence="13">
    <location>
        <begin position="659"/>
        <end position="691"/>
    </location>
</feature>